<evidence type="ECO:0000256" key="1">
    <source>
        <dbReference type="SAM" id="MobiDB-lite"/>
    </source>
</evidence>
<comment type="caution">
    <text evidence="4">The sequence shown here is derived from an EMBL/GenBank/DDBJ whole genome shotgun (WGS) entry which is preliminary data.</text>
</comment>
<sequence>MPPRRQARGAVGAAGAWARLAELLVLAALAAGVRQPRRGAAAAGWPPTTLRELREELRRRDLSWLGQKSQLVRRLELADASLPIGRKLKAVVSAVDSRGMKVDIDVGAQASAAAQRLSRLRGLASARWLADAFAPGVERCLQPGDVVDAWPTGEPEDVKLLHGGPKQRQQRFFCLPVAVSPKRPAENLSAVGQLEAGAWLGGRVTAVMSFGVFAEVALPEGGLARWGFIRPGDLDRGAFGKEVQIGDELRVRVVKEEAHTGRLWLSMLPLGAMGAEREEAGEQAPRPWGDSKHPGSIRHGDTEAAVRCRRALAVFGG</sequence>
<proteinExistence type="predicted"/>
<feature type="chain" id="PRO_5045942170" description="S1 motif domain-containing protein" evidence="2">
    <location>
        <begin position="33"/>
        <end position="317"/>
    </location>
</feature>
<protein>
    <recommendedName>
        <fullName evidence="3">S1 motif domain-containing protein</fullName>
    </recommendedName>
</protein>
<evidence type="ECO:0000313" key="4">
    <source>
        <dbReference type="EMBL" id="CAK0910527.1"/>
    </source>
</evidence>
<name>A0ABN9YCM9_9DINO</name>
<dbReference type="InterPro" id="IPR003029">
    <property type="entry name" value="S1_domain"/>
</dbReference>
<dbReference type="InterPro" id="IPR036361">
    <property type="entry name" value="SAP_dom_sf"/>
</dbReference>
<evidence type="ECO:0000313" key="5">
    <source>
        <dbReference type="Proteomes" id="UP001189429"/>
    </source>
</evidence>
<keyword evidence="5" id="KW-1185">Reference proteome</keyword>
<organism evidence="4 5">
    <name type="scientific">Prorocentrum cordatum</name>
    <dbReference type="NCBI Taxonomy" id="2364126"/>
    <lineage>
        <taxon>Eukaryota</taxon>
        <taxon>Sar</taxon>
        <taxon>Alveolata</taxon>
        <taxon>Dinophyceae</taxon>
        <taxon>Prorocentrales</taxon>
        <taxon>Prorocentraceae</taxon>
        <taxon>Prorocentrum</taxon>
    </lineage>
</organism>
<evidence type="ECO:0000256" key="2">
    <source>
        <dbReference type="SAM" id="SignalP"/>
    </source>
</evidence>
<dbReference type="Gene3D" id="1.10.720.30">
    <property type="entry name" value="SAP domain"/>
    <property type="match status" value="1"/>
</dbReference>
<dbReference type="Gene3D" id="2.40.50.140">
    <property type="entry name" value="Nucleic acid-binding proteins"/>
    <property type="match status" value="1"/>
</dbReference>
<feature type="compositionally biased region" description="Basic and acidic residues" evidence="1">
    <location>
        <begin position="289"/>
        <end position="300"/>
    </location>
</feature>
<reference evidence="4" key="1">
    <citation type="submission" date="2023-10" db="EMBL/GenBank/DDBJ databases">
        <authorList>
            <person name="Chen Y."/>
            <person name="Shah S."/>
            <person name="Dougan E. K."/>
            <person name="Thang M."/>
            <person name="Chan C."/>
        </authorList>
    </citation>
    <scope>NUCLEOTIDE SEQUENCE [LARGE SCALE GENOMIC DNA]</scope>
</reference>
<dbReference type="EMBL" id="CAUYUJ010022415">
    <property type="protein sequence ID" value="CAK0910527.1"/>
    <property type="molecule type" value="Genomic_DNA"/>
</dbReference>
<feature type="domain" description="S1 motif" evidence="3">
    <location>
        <begin position="197"/>
        <end position="268"/>
    </location>
</feature>
<gene>
    <name evidence="4" type="ORF">PCOR1329_LOCUS84685</name>
</gene>
<keyword evidence="2" id="KW-0732">Signal</keyword>
<dbReference type="CDD" id="cd00164">
    <property type="entry name" value="S1_like"/>
    <property type="match status" value="1"/>
</dbReference>
<dbReference type="SUPFAM" id="SSF50249">
    <property type="entry name" value="Nucleic acid-binding proteins"/>
    <property type="match status" value="1"/>
</dbReference>
<dbReference type="SUPFAM" id="SSF68906">
    <property type="entry name" value="SAP domain"/>
    <property type="match status" value="1"/>
</dbReference>
<evidence type="ECO:0000259" key="3">
    <source>
        <dbReference type="PROSITE" id="PS50126"/>
    </source>
</evidence>
<feature type="signal peptide" evidence="2">
    <location>
        <begin position="1"/>
        <end position="32"/>
    </location>
</feature>
<accession>A0ABN9YCM9</accession>
<dbReference type="InterPro" id="IPR012340">
    <property type="entry name" value="NA-bd_OB-fold"/>
</dbReference>
<dbReference type="Proteomes" id="UP001189429">
    <property type="component" value="Unassembled WGS sequence"/>
</dbReference>
<dbReference type="PROSITE" id="PS50126">
    <property type="entry name" value="S1"/>
    <property type="match status" value="1"/>
</dbReference>
<feature type="region of interest" description="Disordered" evidence="1">
    <location>
        <begin position="276"/>
        <end position="300"/>
    </location>
</feature>